<feature type="compositionally biased region" description="Low complexity" evidence="1">
    <location>
        <begin position="417"/>
        <end position="431"/>
    </location>
</feature>
<evidence type="ECO:0000313" key="2">
    <source>
        <dbReference type="Proteomes" id="UP000829291"/>
    </source>
</evidence>
<proteinExistence type="predicted"/>
<feature type="region of interest" description="Disordered" evidence="1">
    <location>
        <begin position="1323"/>
        <end position="1362"/>
    </location>
</feature>
<dbReference type="KEGG" id="nlo:107224337"/>
<feature type="compositionally biased region" description="Polar residues" evidence="1">
    <location>
        <begin position="446"/>
        <end position="465"/>
    </location>
</feature>
<feature type="region of interest" description="Disordered" evidence="1">
    <location>
        <begin position="1138"/>
        <end position="1159"/>
    </location>
</feature>
<feature type="region of interest" description="Disordered" evidence="1">
    <location>
        <begin position="84"/>
        <end position="108"/>
    </location>
</feature>
<feature type="region of interest" description="Disordered" evidence="1">
    <location>
        <begin position="742"/>
        <end position="768"/>
    </location>
</feature>
<dbReference type="Proteomes" id="UP000829291">
    <property type="component" value="Chromosome 2"/>
</dbReference>
<feature type="region of interest" description="Disordered" evidence="1">
    <location>
        <begin position="887"/>
        <end position="937"/>
    </location>
</feature>
<feature type="compositionally biased region" description="Low complexity" evidence="1">
    <location>
        <begin position="745"/>
        <end position="754"/>
    </location>
</feature>
<feature type="region of interest" description="Disordered" evidence="1">
    <location>
        <begin position="546"/>
        <end position="566"/>
    </location>
</feature>
<feature type="compositionally biased region" description="Polar residues" evidence="1">
    <location>
        <begin position="902"/>
        <end position="915"/>
    </location>
</feature>
<feature type="compositionally biased region" description="Basic and acidic residues" evidence="1">
    <location>
        <begin position="973"/>
        <end position="988"/>
    </location>
</feature>
<name>A0A6J0BZZ4_NEOLC</name>
<organism evidence="3">
    <name type="scientific">Neodiprion lecontei</name>
    <name type="common">Redheaded pine sawfly</name>
    <dbReference type="NCBI Taxonomy" id="441921"/>
    <lineage>
        <taxon>Eukaryota</taxon>
        <taxon>Metazoa</taxon>
        <taxon>Ecdysozoa</taxon>
        <taxon>Arthropoda</taxon>
        <taxon>Hexapoda</taxon>
        <taxon>Insecta</taxon>
        <taxon>Pterygota</taxon>
        <taxon>Neoptera</taxon>
        <taxon>Endopterygota</taxon>
        <taxon>Hymenoptera</taxon>
        <taxon>Tenthredinoidea</taxon>
        <taxon>Diprionidae</taxon>
        <taxon>Diprioninae</taxon>
        <taxon>Neodiprion</taxon>
    </lineage>
</organism>
<reference evidence="3" key="1">
    <citation type="submission" date="2025-08" db="UniProtKB">
        <authorList>
            <consortium name="RefSeq"/>
        </authorList>
    </citation>
    <scope>IDENTIFICATION</scope>
    <source>
        <tissue evidence="3">Thorax and Abdomen</tissue>
    </source>
</reference>
<dbReference type="OrthoDB" id="10017054at2759"/>
<feature type="compositionally biased region" description="Polar residues" evidence="1">
    <location>
        <begin position="401"/>
        <end position="416"/>
    </location>
</feature>
<gene>
    <name evidence="3" type="primary">LOC107224337</name>
</gene>
<sequence>MWASGLCHSIEQQSNQSPKPLDLKFLEDLLLSDIQTALSRLQDTLRRVDVGTLTKYNSTLDSTNKLHLLRLISNLLSRLKVPEELSAEPSEKASKPAQGTGGKRRRANRHTIGVSAEEIAHARRLLDEKNIGNEVLPSPLSPCTAQAKPIIGAQVQPPVEKPAEETFVRKSGAQQVPPPPPPKLKTFEQVREKHIKDAINQQQTAYYNKNKDFYKENVYCQHSSSPPPEIGSTEGNVVLLENVIKRAEMSRKEEREFQPAEDEEYSNHQVPAFYQQPVASKYNKFVAKKSKIKRANTIDIPSYLKLQAENFGQNQSAALRRPIDIGDKSLGNNANIIPAFKPKTDNDRKFLALINKNNDTAPSNSKLPFKSFNYRQPDNVDKNWNNRFSNIKTTFDKPASQLVSPATDENSRVTGNSESSSRRSFSGTSDSGESDGVVVGTLRLPYTTQPKPKQSGFTHAPTSPFQRIEKPANRSENASIFKSGYLPKGGSNSLQAKVKIFNQENGGQTLAAPNSIVAQNKNKFNKMNDLQSRYETAERKVAKNLNPQHGSAAISDPLNLSQSRSDNTVRSYLPGNRNVISSKLIVNANVNGDERAAVKHQYPYIGYPGNTTMITKADKVPRNEERTEYYGQLQNVNSYPPKKIEEAEPPVRTSSHSFMMQKIANEHNNYENKPKVNQRYVNEALRLKDNKEEKPGHIHTPLKSHYIKAAGTRENYNNSSNIAPLQNHHPRVQIVKRQPPVQTFNNLNSNQNSNKRLSQDYSSPEYKPQQVIYPPPLNEAVTRLNSIPVQSNMASKTQENSIVYEDSMTRNLASQANAVSNQLSEANNKPASSIIEPNYPSHPHGFYRPSDTYNVQYSAQPRRDTTTHRQPGDYTNQSNSVKIAKLPEEHTHADDPRGLSGSYETNTSRTMAKSQQDNEHLQANKLPTRNNTSINYKDSDYIPYQSYKTRKEFGSNMDANLRNSYPETKHYYNHDHAHNPTQNERTHNDQMVSSSSSSLGENNPDKEIQMYVTEPETPDVASIDVFRDQRMLLEDENIQNQDISSEGIVTRYQCAIATVATTPESSEPDLSEVPFPNPKLYNMEVSAYPSSTNDHMSVSYGGYNDRKKPSVEVNDESADAFDEIQRHNYLQQQIINKLQNDADNSNNKNQDYPRRKSLEKFKWDDKKSSEVDETVNRRSSYYEKINPLSHFPFGKSQPSPPAAVVVKQHEEPVIESNNTLEKINMFEEKSLLPLSSTARQRFRPLSIPKFEKPKDFPPPKINVVTPSKVVQQLKSDNKDSGIISSSTNMIDSSDEYLMSCANRQSRSIVLSKSESWHQLALSRGNLQPPQPGAPNPLLKPPKSKSPASLRLSKQYEAPLASDNMKRMEEKIQRYFNSPTNVPSSESSNNNSRRESKSKRHFSSSKKNHSSTGGGVGVGLARSQTMPHLYENDKLLLDENTDVEKAFDSLFKEATRTDNRH</sequence>
<feature type="region of interest" description="Disordered" evidence="1">
    <location>
        <begin position="818"/>
        <end position="852"/>
    </location>
</feature>
<evidence type="ECO:0000256" key="1">
    <source>
        <dbReference type="SAM" id="MobiDB-lite"/>
    </source>
</evidence>
<dbReference type="RefSeq" id="XP_015519837.2">
    <property type="nucleotide sequence ID" value="XM_015664351.2"/>
</dbReference>
<feature type="region of interest" description="Disordered" evidence="1">
    <location>
        <begin position="1374"/>
        <end position="1424"/>
    </location>
</feature>
<feature type="compositionally biased region" description="Polar residues" evidence="1">
    <location>
        <begin position="925"/>
        <end position="936"/>
    </location>
</feature>
<dbReference type="GeneID" id="107224337"/>
<dbReference type="AlphaFoldDB" id="A0A6J0BZZ4"/>
<feature type="compositionally biased region" description="Pro residues" evidence="1">
    <location>
        <begin position="1328"/>
        <end position="1339"/>
    </location>
</feature>
<keyword evidence="2" id="KW-1185">Reference proteome</keyword>
<protein>
    <submittedName>
        <fullName evidence="3">Uncharacterized protein LOC107224337</fullName>
    </submittedName>
</protein>
<feature type="compositionally biased region" description="Polar residues" evidence="1">
    <location>
        <begin position="1138"/>
        <end position="1150"/>
    </location>
</feature>
<feature type="compositionally biased region" description="Basic and acidic residues" evidence="1">
    <location>
        <begin position="861"/>
        <end position="871"/>
    </location>
</feature>
<accession>A0A6J0BZZ4</accession>
<dbReference type="InParanoid" id="A0A6J0BZZ4"/>
<evidence type="ECO:0000313" key="3">
    <source>
        <dbReference type="RefSeq" id="XP_015519837.2"/>
    </source>
</evidence>
<feature type="compositionally biased region" description="Basic residues" evidence="1">
    <location>
        <begin position="1395"/>
        <end position="1408"/>
    </location>
</feature>
<feature type="region of interest" description="Disordered" evidence="1">
    <location>
        <begin position="973"/>
        <end position="1003"/>
    </location>
</feature>
<feature type="compositionally biased region" description="Basic and acidic residues" evidence="1">
    <location>
        <begin position="887"/>
        <end position="897"/>
    </location>
</feature>
<feature type="region of interest" description="Disordered" evidence="1">
    <location>
        <begin position="395"/>
        <end position="486"/>
    </location>
</feature>
<feature type="region of interest" description="Disordered" evidence="1">
    <location>
        <begin position="860"/>
        <end position="879"/>
    </location>
</feature>
<feature type="compositionally biased region" description="Polar residues" evidence="1">
    <location>
        <begin position="818"/>
        <end position="831"/>
    </location>
</feature>